<reference evidence="1" key="1">
    <citation type="submission" date="2014-11" db="EMBL/GenBank/DDBJ databases">
        <authorList>
            <person name="Amaro Gonzalez C."/>
        </authorList>
    </citation>
    <scope>NUCLEOTIDE SEQUENCE</scope>
</reference>
<proteinExistence type="predicted"/>
<dbReference type="EMBL" id="GBXM01030626">
    <property type="protein sequence ID" value="JAH77951.1"/>
    <property type="molecule type" value="Transcribed_RNA"/>
</dbReference>
<organism evidence="1">
    <name type="scientific">Anguilla anguilla</name>
    <name type="common">European freshwater eel</name>
    <name type="synonym">Muraena anguilla</name>
    <dbReference type="NCBI Taxonomy" id="7936"/>
    <lineage>
        <taxon>Eukaryota</taxon>
        <taxon>Metazoa</taxon>
        <taxon>Chordata</taxon>
        <taxon>Craniata</taxon>
        <taxon>Vertebrata</taxon>
        <taxon>Euteleostomi</taxon>
        <taxon>Actinopterygii</taxon>
        <taxon>Neopterygii</taxon>
        <taxon>Teleostei</taxon>
        <taxon>Anguilliformes</taxon>
        <taxon>Anguillidae</taxon>
        <taxon>Anguilla</taxon>
    </lineage>
</organism>
<sequence>MAFADVAKTLVHYQLRCTVDTASQTGCPIQMGSLKSDPFSVEV</sequence>
<name>A0A0E9VIY3_ANGAN</name>
<evidence type="ECO:0000313" key="1">
    <source>
        <dbReference type="EMBL" id="JAH77951.1"/>
    </source>
</evidence>
<protein>
    <submittedName>
        <fullName evidence="1">Uncharacterized protein</fullName>
    </submittedName>
</protein>
<dbReference type="AlphaFoldDB" id="A0A0E9VIY3"/>
<reference evidence="1" key="2">
    <citation type="journal article" date="2015" name="Fish Shellfish Immunol.">
        <title>Early steps in the European eel (Anguilla anguilla)-Vibrio vulnificus interaction in the gills: Role of the RtxA13 toxin.</title>
        <authorList>
            <person name="Callol A."/>
            <person name="Pajuelo D."/>
            <person name="Ebbesson L."/>
            <person name="Teles M."/>
            <person name="MacKenzie S."/>
            <person name="Amaro C."/>
        </authorList>
    </citation>
    <scope>NUCLEOTIDE SEQUENCE</scope>
</reference>
<accession>A0A0E9VIY3</accession>